<comment type="caution">
    <text evidence="1">The sequence shown here is derived from an EMBL/GenBank/DDBJ whole genome shotgun (WGS) entry which is preliminary data.</text>
</comment>
<protein>
    <submittedName>
        <fullName evidence="1">Uncharacterized protein</fullName>
    </submittedName>
</protein>
<dbReference type="AlphaFoldDB" id="A0A2T0B6Q6"/>
<dbReference type="OrthoDB" id="9800974at2"/>
<organism evidence="1 2">
    <name type="scientific">Clostridium liquoris</name>
    <dbReference type="NCBI Taxonomy" id="1289519"/>
    <lineage>
        <taxon>Bacteria</taxon>
        <taxon>Bacillati</taxon>
        <taxon>Bacillota</taxon>
        <taxon>Clostridia</taxon>
        <taxon>Eubacteriales</taxon>
        <taxon>Clostridiaceae</taxon>
        <taxon>Clostridium</taxon>
    </lineage>
</organism>
<dbReference type="Proteomes" id="UP000239706">
    <property type="component" value="Unassembled WGS sequence"/>
</dbReference>
<dbReference type="EMBL" id="PVXO01000022">
    <property type="protein sequence ID" value="PRR79588.1"/>
    <property type="molecule type" value="Genomic_DNA"/>
</dbReference>
<gene>
    <name evidence="1" type="ORF">CLLI_07440</name>
</gene>
<proteinExistence type="predicted"/>
<dbReference type="InterPro" id="IPR017853">
    <property type="entry name" value="GH"/>
</dbReference>
<name>A0A2T0B6Q6_9CLOT</name>
<sequence length="333" mass="39254">MPSYLIVIKMKKGTAYFGNKYLYHAKKDLAEMKKANCNVVLITYSENDMDFYKDTVKDIIKEAHKLDMEVYIDPWGLGKVFGGEAYSNFIAKNIDVMEEIENGEKRPIACLNNEKFKSFMKEWIKSAKEIGGDYIFFDEPHFYIAGWFNEKDHWGCRCNVCQGLFKKEYGYTMPEALNRDIEDFKINSIYNFLEDMCKFAQSLEMKNNICLLPAKGKKERDLTERICSMDSISIIGTDPYWIWKNVVFDVEKYVEEYTKLIKELSLKYNKESEIWVQNFFVNKSLEKDVKKAYKIVKNNNIDRLMTWAYRGSCCMSTLACEDPEQVWEDFLEI</sequence>
<dbReference type="SUPFAM" id="SSF51445">
    <property type="entry name" value="(Trans)glycosidases"/>
    <property type="match status" value="1"/>
</dbReference>
<evidence type="ECO:0000313" key="2">
    <source>
        <dbReference type="Proteomes" id="UP000239706"/>
    </source>
</evidence>
<dbReference type="Gene3D" id="3.20.20.80">
    <property type="entry name" value="Glycosidases"/>
    <property type="match status" value="1"/>
</dbReference>
<keyword evidence="2" id="KW-1185">Reference proteome</keyword>
<evidence type="ECO:0000313" key="1">
    <source>
        <dbReference type="EMBL" id="PRR79588.1"/>
    </source>
</evidence>
<reference evidence="1 2" key="1">
    <citation type="submission" date="2018-03" db="EMBL/GenBank/DDBJ databases">
        <title>Genome sequence of Clostridium liquoris DSM 100320.</title>
        <authorList>
            <person name="Poehlein A."/>
            <person name="Daniel R."/>
        </authorList>
    </citation>
    <scope>NUCLEOTIDE SEQUENCE [LARGE SCALE GENOMIC DNA]</scope>
    <source>
        <strain evidence="1 2">DSM 100320</strain>
    </source>
</reference>
<dbReference type="RefSeq" id="WP_106062909.1">
    <property type="nucleotide sequence ID" value="NZ_PVXO01000022.1"/>
</dbReference>
<accession>A0A2T0B6Q6</accession>